<dbReference type="PANTHER" id="PTHR23159:SF66">
    <property type="entry name" value="OS04G0158400 PROTEIN"/>
    <property type="match status" value="1"/>
</dbReference>
<feature type="region of interest" description="Disordered" evidence="2">
    <location>
        <begin position="428"/>
        <end position="464"/>
    </location>
</feature>
<dbReference type="Proteomes" id="UP000580474">
    <property type="component" value="Unassembled WGS sequence"/>
</dbReference>
<feature type="compositionally biased region" description="Basic and acidic residues" evidence="2">
    <location>
        <begin position="853"/>
        <end position="869"/>
    </location>
</feature>
<sequence>MSPDDATAAVQPVPSETSATPEQPGDATLSAGPVHRWRLHRGGIVNIWQYAENTFDLSGGRAIFQGTNGSGKSRTLELLLPLCLDGDLRQLGSKGFDTVSIRRLMLDEYPGGPNRIGYAWVELRRESPDGGEEFLTCGVGVKASKTSQAISDSWRFITGRRVGHNLHLVGPERVPLGPAQLRELLGADCVLDDQGFRAKIAAQVYGVPAARYGDLLHLQRTLRNPDVGLKVLEGQLEQILSDALPPLEPALIERLASSFDDLESIRENIVRLTGADKALSAFLSTYSGYALGALRERAESMRTAQDRLAALRKELAKLDKQVTGHREERESAQRTVSELEQREGTLESSIEALRSHPAYAELQNLRDRERVVEGSRSAAVAALETAARHRAQEERSAESVLGTLRRLVGDAESAEQAAQRANRQLAAAGLDGDLVPRPPEVPKAEAISTPDRVRTAPEPDAEPVDVDRLSAPEVDTDELAQRFRAAADRAGQASTVAQRRGALTLTLHQQAVELDRQREQVTKLQQQARQAQLISTEAVGRRNVAQQRLSEAAAEWRRRAQHWGSDHPESTVDDPVPEVPSADRLLAERSAAREALEQARRWARPRLQEARQRISAVERELGEFRDRVRTGEQELAQLRAGVERTPRRPEWAAAERPEETGRAFYRLVDFQPSLDDAQRAGLEAALQASGLLNAWVSEKGTVAELADVLAVPGAEGAAGTLAELLVPAPEPDGPVPAEHIGSLLASVSVVDGPGLVVGTDGRWQAGVLSGSWQKESAEYVGAGAREASRARRIAELEEELAALRERIGEVERRHRDATEHGESLERHLESFPDDSDLVTAHAQVATATDAAEDADRHAKQARGELDQTDQRWQATRSELVRAAGEADLPPETQALEHANRAATEARAAIDALHEVVESRCLATLADLRDIALHHDAAVADRMEAESQAEQRCAEHTEQATGLAELSDSVGGAAQEISGKVGELERERAQLRKDLPAARERISAAREQVVRLETQWETKHSQLAGRESDAETAASAFTAALRVPGVWAAADVLPAEDGAEPDPRAAEPPEPAEAAELLAGAADRKTAGETAVLNRFQALQQSLSGGYDIAAGDQQGLLTVTVTGEEGPQPVADAARRVAERLAEQRGFLNERYRSIFADYLIRDLAERLRGQVTVAENLCKRMNEVLDGARSSQGVHVQLEWEPSPSLGDDIKQAIDLVRTPFADRSDDQDSLLRKVFTDLIEAERDSASGGYAEILSRALDYRSWFAFTVRVRDTGPEGKPRVRRLRQLSSGETRLISYVTLFAAAAAFYDAVSVSSGGRGPLRLVLLDEAFERLDDPTIARMLGLLVDLDMDWLITWPSGWGVSPKIPKMHIYDVLRPRSGHGIACTHTTWDGRGMERSDG</sequence>
<evidence type="ECO:0000313" key="3">
    <source>
        <dbReference type="EMBL" id="MBB5068066.1"/>
    </source>
</evidence>
<reference evidence="3 4" key="1">
    <citation type="submission" date="2020-08" db="EMBL/GenBank/DDBJ databases">
        <title>Sequencing the genomes of 1000 actinobacteria strains.</title>
        <authorList>
            <person name="Klenk H.-P."/>
        </authorList>
    </citation>
    <scope>NUCLEOTIDE SEQUENCE [LARGE SCALE GENOMIC DNA]</scope>
    <source>
        <strain evidence="3 4">DSM 45582</strain>
    </source>
</reference>
<dbReference type="InterPro" id="IPR013496">
    <property type="entry name" value="CHP02680"/>
</dbReference>
<evidence type="ECO:0000313" key="4">
    <source>
        <dbReference type="Proteomes" id="UP000580474"/>
    </source>
</evidence>
<feature type="coiled-coil region" evidence="1">
    <location>
        <begin position="786"/>
        <end position="820"/>
    </location>
</feature>
<dbReference type="Gene3D" id="3.40.50.300">
    <property type="entry name" value="P-loop containing nucleotide triphosphate hydrolases"/>
    <property type="match status" value="2"/>
</dbReference>
<keyword evidence="4" id="KW-1185">Reference proteome</keyword>
<dbReference type="PANTHER" id="PTHR23159">
    <property type="entry name" value="CENTROSOMAL PROTEIN 2"/>
    <property type="match status" value="1"/>
</dbReference>
<dbReference type="InterPro" id="IPR027417">
    <property type="entry name" value="P-loop_NTPase"/>
</dbReference>
<organism evidence="3 4">
    <name type="scientific">Saccharopolyspora gloriosae</name>
    <dbReference type="NCBI Taxonomy" id="455344"/>
    <lineage>
        <taxon>Bacteria</taxon>
        <taxon>Bacillati</taxon>
        <taxon>Actinomycetota</taxon>
        <taxon>Actinomycetes</taxon>
        <taxon>Pseudonocardiales</taxon>
        <taxon>Pseudonocardiaceae</taxon>
        <taxon>Saccharopolyspora</taxon>
    </lineage>
</organism>
<evidence type="ECO:0000256" key="2">
    <source>
        <dbReference type="SAM" id="MobiDB-lite"/>
    </source>
</evidence>
<gene>
    <name evidence="3" type="ORF">BJ969_001154</name>
</gene>
<feature type="region of interest" description="Disordered" evidence="2">
    <location>
        <begin position="848"/>
        <end position="871"/>
    </location>
</feature>
<comment type="caution">
    <text evidence="3">The sequence shown here is derived from an EMBL/GenBank/DDBJ whole genome shotgun (WGS) entry which is preliminary data.</text>
</comment>
<accession>A0A840N7I6</accession>
<dbReference type="NCBIfam" id="TIGR02680">
    <property type="entry name" value="TIGR02680 family protein"/>
    <property type="match status" value="1"/>
</dbReference>
<dbReference type="Pfam" id="PF13558">
    <property type="entry name" value="SbcC_Walker_B"/>
    <property type="match status" value="1"/>
</dbReference>
<proteinExistence type="predicted"/>
<name>A0A840N7I6_9PSEU</name>
<feature type="coiled-coil region" evidence="1">
    <location>
        <begin position="973"/>
        <end position="1014"/>
    </location>
</feature>
<protein>
    <submittedName>
        <fullName evidence="3">Uncharacterized protein (TIGR02680 family)</fullName>
    </submittedName>
</protein>
<dbReference type="EMBL" id="JACHIV010000001">
    <property type="protein sequence ID" value="MBB5068066.1"/>
    <property type="molecule type" value="Genomic_DNA"/>
</dbReference>
<feature type="coiled-coil region" evidence="1">
    <location>
        <begin position="507"/>
        <end position="534"/>
    </location>
</feature>
<feature type="region of interest" description="Disordered" evidence="2">
    <location>
        <begin position="1"/>
        <end position="32"/>
    </location>
</feature>
<feature type="coiled-coil region" evidence="1">
    <location>
        <begin position="294"/>
        <end position="342"/>
    </location>
</feature>
<evidence type="ECO:0000256" key="1">
    <source>
        <dbReference type="SAM" id="Coils"/>
    </source>
</evidence>
<dbReference type="SUPFAM" id="SSF52540">
    <property type="entry name" value="P-loop containing nucleoside triphosphate hydrolases"/>
    <property type="match status" value="1"/>
</dbReference>
<keyword evidence="1" id="KW-0175">Coiled coil</keyword>
<feature type="region of interest" description="Disordered" evidence="2">
    <location>
        <begin position="945"/>
        <end position="970"/>
    </location>
</feature>